<dbReference type="HGNC" id="HGNC:1449">
    <property type="gene designation" value="CALM3"/>
</dbReference>
<dbReference type="Proteomes" id="UP000005640">
    <property type="component" value="Chromosome 19"/>
</dbReference>
<evidence type="ECO:0000313" key="1">
    <source>
        <dbReference type="Ensembl" id="ENSP00000499372.1"/>
    </source>
</evidence>
<organism evidence="1 2">
    <name type="scientific">Homo sapiens</name>
    <name type="common">Human</name>
    <dbReference type="NCBI Taxonomy" id="9606"/>
    <lineage>
        <taxon>Eukaryota</taxon>
        <taxon>Metazoa</taxon>
        <taxon>Chordata</taxon>
        <taxon>Craniata</taxon>
        <taxon>Vertebrata</taxon>
        <taxon>Euteleostomi</taxon>
        <taxon>Mammalia</taxon>
        <taxon>Eutheria</taxon>
        <taxon>Euarchontoglires</taxon>
        <taxon>Primates</taxon>
        <taxon>Haplorrhini</taxon>
        <taxon>Catarrhini</taxon>
        <taxon>Hominidae</taxon>
        <taxon>Homo</taxon>
    </lineage>
</organism>
<keyword evidence="2" id="KW-1185">Reference proteome</keyword>
<dbReference type="Ensembl" id="ENST00000602169.2">
    <property type="protein sequence ID" value="ENSP00000499372.1"/>
    <property type="gene ID" value="ENSG00000160014.18"/>
</dbReference>
<gene>
    <name evidence="1" type="primary">CALM3</name>
</gene>
<dbReference type="EMBL" id="AC093503">
    <property type="status" value="NOT_ANNOTATED_CDS"/>
    <property type="molecule type" value="Genomic_DNA"/>
</dbReference>
<dbReference type="OrthoDB" id="9924840at2759"/>
<dbReference type="Bgee" id="ENSG00000160014">
    <property type="expression patterns" value="Expressed in prefrontal cortex and 211 other cell types or tissues"/>
</dbReference>
<dbReference type="VEuPathDB" id="HostDB:ENSG00000160014"/>
<dbReference type="Ensembl" id="ENST00000602169.2">
    <property type="protein sequence ID" value="ENSP00000499372.1"/>
    <property type="gene ID" value="ENSG00000160014.17"/>
</dbReference>
<name>A0A590UJD7_HUMAN</name>
<dbReference type="OpenTargets" id="ENSG00000160014"/>
<accession>A0A590UJD7</accession>
<reference evidence="1 2" key="3">
    <citation type="journal article" date="2004" name="Nature">
        <title>Finishing the euchromatic sequence of the human genome.</title>
        <authorList>
            <consortium name="International Human Genome Sequencing Consortium"/>
        </authorList>
    </citation>
    <scope>NUCLEOTIDE SEQUENCE [LARGE SCALE GENOMIC DNA]</scope>
</reference>
<dbReference type="ExpressionAtlas" id="A0A590UJD7">
    <property type="expression patterns" value="baseline and differential"/>
</dbReference>
<sequence length="36" mass="4083">MCVRAHQCPNDTKPHGPETGLYQTPKAVFLSWAWVI</sequence>
<reference evidence="1" key="4">
    <citation type="submission" date="2025-08" db="UniProtKB">
        <authorList>
            <consortium name="Ensembl"/>
        </authorList>
    </citation>
    <scope>IDENTIFICATION</scope>
</reference>
<evidence type="ECO:0000313" key="2">
    <source>
        <dbReference type="Proteomes" id="UP000005640"/>
    </source>
</evidence>
<reference evidence="1" key="5">
    <citation type="submission" date="2025-09" db="UniProtKB">
        <authorList>
            <consortium name="Ensembl"/>
        </authorList>
    </citation>
    <scope>IDENTIFICATION</scope>
</reference>
<reference evidence="1 2" key="1">
    <citation type="journal article" date="2001" name="Nature">
        <title>Initial sequencing and analysis of the human genome.</title>
        <authorList>
            <consortium name="International Human Genome Sequencing Consortium"/>
            <person name="Lander E.S."/>
            <person name="Linton L.M."/>
            <person name="Birren B."/>
            <person name="Nusbaum C."/>
            <person name="Zody M.C."/>
            <person name="Baldwin J."/>
            <person name="Devon K."/>
            <person name="Dewar K."/>
            <person name="Doyle M."/>
            <person name="FitzHugh W."/>
            <person name="Funke R."/>
            <person name="Gage D."/>
            <person name="Harris K."/>
            <person name="Heaford A."/>
            <person name="Howland J."/>
            <person name="Kann L."/>
            <person name="Lehoczky J."/>
            <person name="LeVine R."/>
            <person name="McEwan P."/>
            <person name="McKernan K."/>
            <person name="Meldrim J."/>
            <person name="Mesirov J.P."/>
            <person name="Miranda C."/>
            <person name="Morris W."/>
            <person name="Naylor J."/>
            <person name="Raymond C."/>
            <person name="Rosetti M."/>
            <person name="Santos R."/>
            <person name="Sheridan A."/>
            <person name="Sougnez C."/>
            <person name="Stange-Thomann N."/>
            <person name="Stojanovic N."/>
            <person name="Subramanian A."/>
            <person name="Wyman D."/>
            <person name="Rogers J."/>
            <person name="Sulston J."/>
            <person name="Ainscough R."/>
            <person name="Beck S."/>
            <person name="Bentley D."/>
            <person name="Burton J."/>
            <person name="Clee C."/>
            <person name="Carter N."/>
            <person name="Coulson A."/>
            <person name="Deadman R."/>
            <person name="Deloukas P."/>
            <person name="Dunham A."/>
            <person name="Dunham I."/>
            <person name="Durbin R."/>
            <person name="French L."/>
            <person name="Grafham D."/>
            <person name="Gregory S."/>
            <person name="Hubbard T."/>
            <person name="Humphray S."/>
            <person name="Hunt A."/>
            <person name="Jones M."/>
            <person name="Lloyd C."/>
            <person name="McMurray A."/>
            <person name="Matthews L."/>
            <person name="Mercer S."/>
            <person name="Milne S."/>
            <person name="Mullikin J.C."/>
            <person name="Mungall A."/>
            <person name="Plumb R."/>
            <person name="Ross M."/>
            <person name="Shownkeen R."/>
            <person name="Sims S."/>
            <person name="Waterston R.H."/>
            <person name="Wilson R.K."/>
            <person name="Hillier L.W."/>
            <person name="McPherson J.D."/>
            <person name="Marra M.A."/>
            <person name="Mardis E.R."/>
            <person name="Fulton L.A."/>
            <person name="Chinwalla A.T."/>
            <person name="Pepin K.H."/>
            <person name="Gish W.R."/>
            <person name="Chissoe S.L."/>
            <person name="Wendl M.C."/>
            <person name="Delehaunty K.D."/>
            <person name="Miner T.L."/>
            <person name="Delehaunty A."/>
            <person name="Kramer J.B."/>
            <person name="Cook L.L."/>
            <person name="Fulton R.S."/>
            <person name="Johnson D.L."/>
            <person name="Minx P.J."/>
            <person name="Clifton S.W."/>
            <person name="Hawkins T."/>
            <person name="Branscomb E."/>
            <person name="Predki P."/>
            <person name="Richardson P."/>
            <person name="Wenning S."/>
            <person name="Slezak T."/>
            <person name="Doggett N."/>
            <person name="Cheng J.F."/>
            <person name="Olsen A."/>
            <person name="Lucas S."/>
            <person name="Elkin C."/>
            <person name="Uberbacher E."/>
            <person name="Frazier M."/>
            <person name="Gibbs R.A."/>
            <person name="Muzny D.M."/>
            <person name="Scherer S.E."/>
            <person name="Bouck J.B."/>
            <person name="Sodergren E.J."/>
            <person name="Worley K.C."/>
            <person name="Rives C.M."/>
            <person name="Gorrell J.H."/>
            <person name="Metzker M.L."/>
            <person name="Naylor S.L."/>
            <person name="Kucherlapati R.S."/>
            <person name="Nelson D.L."/>
            <person name="Weinstock G.M."/>
            <person name="Sakaki Y."/>
            <person name="Fujiyama A."/>
            <person name="Hattori M."/>
            <person name="Yada T."/>
            <person name="Toyoda A."/>
            <person name="Itoh T."/>
            <person name="Kawagoe C."/>
            <person name="Watanabe H."/>
            <person name="Totoki Y."/>
            <person name="Taylor T."/>
            <person name="Weissenbach J."/>
            <person name="Heilig R."/>
            <person name="Saurin W."/>
            <person name="Artiguenave F."/>
            <person name="Brottier P."/>
            <person name="Bruls T."/>
            <person name="Pelletier E."/>
            <person name="Robert C."/>
            <person name="Wincker P."/>
            <person name="Smith D.R."/>
            <person name="Doucette-Stamm L."/>
            <person name="Rubenfield M."/>
            <person name="Weinstock K."/>
            <person name="Lee H.M."/>
            <person name="Dubois J."/>
            <person name="Rosenthal A."/>
            <person name="Platzer M."/>
            <person name="Nyakatura G."/>
            <person name="Taudien S."/>
            <person name="Rump A."/>
            <person name="Yang H."/>
            <person name="Yu J."/>
            <person name="Wang J."/>
            <person name="Huang G."/>
            <person name="Gu J."/>
            <person name="Hood L."/>
            <person name="Rowen L."/>
            <person name="Madan A."/>
            <person name="Qin S."/>
            <person name="Davis R.W."/>
            <person name="Federspiel N.A."/>
            <person name="Abola A.P."/>
            <person name="Proctor M.J."/>
            <person name="Myers R.M."/>
            <person name="Schmutz J."/>
            <person name="Dickson M."/>
            <person name="Grimwood J."/>
            <person name="Cox D.R."/>
            <person name="Olson M.V."/>
            <person name="Kaul R."/>
            <person name="Raymond C."/>
            <person name="Shimizu N."/>
            <person name="Kawasaki K."/>
            <person name="Minoshima S."/>
            <person name="Evans G.A."/>
            <person name="Athanasiou M."/>
            <person name="Schultz R."/>
            <person name="Roe B.A."/>
            <person name="Chen F."/>
            <person name="Pan H."/>
            <person name="Ramser J."/>
            <person name="Lehrach H."/>
            <person name="Reinhardt R."/>
            <person name="McCombie W.R."/>
            <person name="de la Bastide M."/>
            <person name="Dedhia N."/>
            <person name="Blocker H."/>
            <person name="Hornischer K."/>
            <person name="Nordsiek G."/>
            <person name="Agarwala R."/>
            <person name="Aravind L."/>
            <person name="Bailey J.A."/>
            <person name="Bateman A."/>
            <person name="Batzoglou S."/>
            <person name="Birney E."/>
            <person name="Bork P."/>
            <person name="Brown D.G."/>
            <person name="Burge C.B."/>
            <person name="Cerutti L."/>
            <person name="Chen H.C."/>
            <person name="Church D."/>
            <person name="Clamp M."/>
            <person name="Copley R.R."/>
            <person name="Doerks T."/>
            <person name="Eddy S.R."/>
            <person name="Eichler E.E."/>
            <person name="Furey T.S."/>
            <person name="Galagan J."/>
            <person name="Gilbert J.G."/>
            <person name="Harmon C."/>
            <person name="Hayashizaki Y."/>
            <person name="Haussler D."/>
            <person name="Hermjakob H."/>
            <person name="Hokamp K."/>
            <person name="Jang W."/>
            <person name="Johnson L.S."/>
            <person name="Jones T.A."/>
            <person name="Kasif S."/>
            <person name="Kaspryzk A."/>
            <person name="Kennedy S."/>
            <person name="Kent W.J."/>
            <person name="Kitts P."/>
            <person name="Koonin E.V."/>
            <person name="Korf I."/>
            <person name="Kulp D."/>
            <person name="Lancet D."/>
            <person name="Lowe T.M."/>
            <person name="McLysaght A."/>
            <person name="Mikkelsen T."/>
            <person name="Moran J.V."/>
            <person name="Mulder N."/>
            <person name="Pollara V.J."/>
            <person name="Ponting C.P."/>
            <person name="Schuler G."/>
            <person name="Schultz J."/>
            <person name="Slater G."/>
            <person name="Smit A.F."/>
            <person name="Stupka E."/>
            <person name="Szustakowski J."/>
            <person name="Thierry-Mieg D."/>
            <person name="Thierry-Mieg J."/>
            <person name="Wagner L."/>
            <person name="Wallis J."/>
            <person name="Wheeler R."/>
            <person name="Williams A."/>
            <person name="Wolf Y.I."/>
            <person name="Wolfe K.H."/>
            <person name="Yang S.P."/>
            <person name="Yeh R.F."/>
            <person name="Collins F."/>
            <person name="Guyer M.S."/>
            <person name="Peterson J."/>
            <person name="Felsenfeld A."/>
            <person name="Wetterstrand K.A."/>
            <person name="Patrinos A."/>
            <person name="Morgan M.J."/>
            <person name="de Jong P."/>
            <person name="Catanese J.J."/>
            <person name="Osoegawa K."/>
            <person name="Shizuya H."/>
            <person name="Choi S."/>
            <person name="Chen Y.J."/>
        </authorList>
    </citation>
    <scope>NUCLEOTIDE SEQUENCE [LARGE SCALE GENOMIC DNA]</scope>
</reference>
<protein>
    <submittedName>
        <fullName evidence="1">Calmodulin 3</fullName>
    </submittedName>
</protein>
<dbReference type="GeneTree" id="ENSGT00950000182980"/>
<dbReference type="AlphaFoldDB" id="A0A590UJD7"/>
<reference evidence="1 2" key="2">
    <citation type="journal article" date="2004" name="Nature">
        <title>The DNA sequence and biology of human chromosome 19.</title>
        <authorList>
            <person name="Grimwood J."/>
            <person name="Gordon L.A."/>
            <person name="Olsen A."/>
            <person name="Terry A."/>
            <person name="Schmutz J."/>
            <person name="Lamerdin J."/>
            <person name="Hellsten U."/>
            <person name="Goodstein D."/>
            <person name="Couronne O."/>
            <person name="Tran-Gyamfi M."/>
            <person name="Aerts A."/>
            <person name="Altherr M."/>
            <person name="Ashworth L."/>
            <person name="Bajorek E."/>
            <person name="Black S."/>
            <person name="Branscomb E."/>
            <person name="Caenepeel S."/>
            <person name="Carrano A."/>
            <person name="Caoile C."/>
            <person name="Chan Y.M."/>
            <person name="Christensen M."/>
            <person name="Cleland C.A."/>
            <person name="Copeland A."/>
            <person name="Dalin E."/>
            <person name="Dehal P."/>
            <person name="Denys M."/>
            <person name="Detter J.C."/>
            <person name="Escobar J."/>
            <person name="Flowers D."/>
            <person name="Fotopulos D."/>
            <person name="Garcia C."/>
            <person name="Georgescu A.M."/>
            <person name="Glavina T."/>
            <person name="Gomez M."/>
            <person name="Gonzales E."/>
            <person name="Groza M."/>
            <person name="Hammon N."/>
            <person name="Hawkins T."/>
            <person name="Haydu L."/>
            <person name="Ho I."/>
            <person name="Huang W."/>
            <person name="Israni S."/>
            <person name="Jett J."/>
            <person name="Kadner K."/>
            <person name="Kimball H."/>
            <person name="Kobayashi A."/>
            <person name="Larionov V."/>
            <person name="Leem S.H."/>
            <person name="Lopez F."/>
            <person name="Lou Y."/>
            <person name="Lowry S."/>
            <person name="Malfatti S."/>
            <person name="Martinez D."/>
            <person name="McCready P."/>
            <person name="Medina C."/>
            <person name="Morgan J."/>
            <person name="Nelson K."/>
            <person name="Nolan M."/>
            <person name="Ovcharenko I."/>
            <person name="Pitluck S."/>
            <person name="Pollard M."/>
            <person name="Popkie A.P."/>
            <person name="Predki P."/>
            <person name="Quan G."/>
            <person name="Ramirez L."/>
            <person name="Rash S."/>
            <person name="Retterer J."/>
            <person name="Rodriguez A."/>
            <person name="Rogers S."/>
            <person name="Salamov A."/>
            <person name="Salazar A."/>
            <person name="She X."/>
            <person name="Smith D."/>
            <person name="Slezak T."/>
            <person name="Solovyev V."/>
            <person name="Thayer N."/>
            <person name="Tice H."/>
            <person name="Tsai M."/>
            <person name="Ustaszewska A."/>
            <person name="Vo N."/>
            <person name="Wagner M."/>
            <person name="Wheeler J."/>
            <person name="Wu K."/>
            <person name="Xie G."/>
            <person name="Yang J."/>
            <person name="Dubchak I."/>
            <person name="Furey T.S."/>
            <person name="DeJong P."/>
            <person name="Dickson M."/>
            <person name="Gordon D."/>
            <person name="Eichler E.E."/>
            <person name="Pennacchio L.A."/>
            <person name="Richardson P."/>
            <person name="Stubbs L."/>
            <person name="Rokhsar D.S."/>
            <person name="Myers R.M."/>
            <person name="Rubin E.M."/>
            <person name="Lucas S.M."/>
        </authorList>
    </citation>
    <scope>NUCLEOTIDE SEQUENCE [LARGE SCALE GENOMIC DNA]</scope>
</reference>
<proteinExistence type="predicted"/>